<name>A0AA39Y0C9_9PEZI</name>
<comment type="caution">
    <text evidence="3">The sequence shown here is derived from an EMBL/GenBank/DDBJ whole genome shotgun (WGS) entry which is preliminary data.</text>
</comment>
<dbReference type="EMBL" id="JAUJDW010000066">
    <property type="protein sequence ID" value="KAK0642836.1"/>
    <property type="molecule type" value="Genomic_DNA"/>
</dbReference>
<feature type="compositionally biased region" description="Polar residues" evidence="2">
    <location>
        <begin position="161"/>
        <end position="179"/>
    </location>
</feature>
<dbReference type="Proteomes" id="UP001175001">
    <property type="component" value="Unassembled WGS sequence"/>
</dbReference>
<reference evidence="3" key="1">
    <citation type="submission" date="2023-06" db="EMBL/GenBank/DDBJ databases">
        <title>Multi-omics analyses reveal the molecular pathogenesis toolkit of Lasiodiplodia hormozganensis, a cross-kingdom pathogen.</title>
        <authorList>
            <person name="Felix C."/>
            <person name="Meneses R."/>
            <person name="Goncalves M.F.M."/>
            <person name="Tilleman L."/>
            <person name="Duarte A.S."/>
            <person name="Jorrin-Novo J.V."/>
            <person name="Van De Peer Y."/>
            <person name="Deforce D."/>
            <person name="Van Nieuwerburgh F."/>
            <person name="Esteves A.C."/>
            <person name="Alves A."/>
        </authorList>
    </citation>
    <scope>NUCLEOTIDE SEQUENCE</scope>
    <source>
        <strain evidence="3">CBS 339.90</strain>
    </source>
</reference>
<feature type="coiled-coil region" evidence="1">
    <location>
        <begin position="66"/>
        <end position="128"/>
    </location>
</feature>
<keyword evidence="1" id="KW-0175">Coiled coil</keyword>
<proteinExistence type="predicted"/>
<evidence type="ECO:0000313" key="4">
    <source>
        <dbReference type="Proteomes" id="UP001175001"/>
    </source>
</evidence>
<feature type="region of interest" description="Disordered" evidence="2">
    <location>
        <begin position="309"/>
        <end position="347"/>
    </location>
</feature>
<sequence>MSTSLDFVVDFINTHHASLSAFAQKADSNDPNDSAGLNKALCEHADRLKAVLTKAQCLESALMKREQGYIAEVDNLKAQLEDQRRKTVDANNLAEQHVKATKLHQEKIQDLEAKYQDMQKDVYNLREQLTARDVTIVTLQKDCIARLAEYMEQQPRHSSEEISNSVRTLPEQQPHPTLAGISSSVKDALAQQPHLSLADVSSAMKKAFTDMQNGIPIKLQLDDTAGRASATSLTLQDLQTELKHCGKALLKRVSISVGEVIKEQSGKISKGVQDVLKQVKDRLPNIMSAKQEDLLRKAKSDMERILKDGVKNDGVGLTPNHQTAPKPRGIKRERESVTPEYPRWESP</sequence>
<organism evidence="3 4">
    <name type="scientific">Lasiodiplodia hormozganensis</name>
    <dbReference type="NCBI Taxonomy" id="869390"/>
    <lineage>
        <taxon>Eukaryota</taxon>
        <taxon>Fungi</taxon>
        <taxon>Dikarya</taxon>
        <taxon>Ascomycota</taxon>
        <taxon>Pezizomycotina</taxon>
        <taxon>Dothideomycetes</taxon>
        <taxon>Dothideomycetes incertae sedis</taxon>
        <taxon>Botryosphaeriales</taxon>
        <taxon>Botryosphaeriaceae</taxon>
        <taxon>Lasiodiplodia</taxon>
    </lineage>
</organism>
<evidence type="ECO:0000313" key="3">
    <source>
        <dbReference type="EMBL" id="KAK0642836.1"/>
    </source>
</evidence>
<feature type="compositionally biased region" description="Basic and acidic residues" evidence="2">
    <location>
        <begin position="330"/>
        <end position="347"/>
    </location>
</feature>
<accession>A0AA39Y0C9</accession>
<evidence type="ECO:0000256" key="1">
    <source>
        <dbReference type="SAM" id="Coils"/>
    </source>
</evidence>
<protein>
    <submittedName>
        <fullName evidence="3">Paramyosin</fullName>
    </submittedName>
</protein>
<gene>
    <name evidence="3" type="primary">PARA</name>
    <name evidence="3" type="ORF">DIS24_g8653</name>
</gene>
<evidence type="ECO:0000256" key="2">
    <source>
        <dbReference type="SAM" id="MobiDB-lite"/>
    </source>
</evidence>
<keyword evidence="4" id="KW-1185">Reference proteome</keyword>
<dbReference type="AlphaFoldDB" id="A0AA39Y0C9"/>
<feature type="region of interest" description="Disordered" evidence="2">
    <location>
        <begin position="152"/>
        <end position="179"/>
    </location>
</feature>